<name>A0ABD5NT31_9EURY</name>
<evidence type="ECO:0000313" key="4">
    <source>
        <dbReference type="Proteomes" id="UP001595846"/>
    </source>
</evidence>
<protein>
    <recommendedName>
        <fullName evidence="1">6-hydroxymethyl-7,8-dihydropterin pyrophosphokinase</fullName>
        <shortName evidence="1">HPPK</shortName>
        <ecNumber evidence="1">2.7.6.3</ecNumber>
    </recommendedName>
    <alternativeName>
        <fullName evidence="1">2-amino-4-hydroxy-6-hydroxymethyldihydropteridine pyrophosphokinase</fullName>
    </alternativeName>
    <alternativeName>
        <fullName evidence="1">6-hydroxymethyl-7,8-dihydropterin diphosphokinase</fullName>
        <shortName evidence="1">6-HMPDK</shortName>
    </alternativeName>
    <alternativeName>
        <fullName evidence="1">7,8-dihydro-6-hydroxymethylpterin diphosphokinase</fullName>
    </alternativeName>
    <alternativeName>
        <fullName evidence="1">7,8-dihydro-6-hydroxymethylpterin pyrophosphokinase</fullName>
        <shortName evidence="1">PPPK</shortName>
    </alternativeName>
</protein>
<organism evidence="3 4">
    <name type="scientific">Halovivax cerinus</name>
    <dbReference type="NCBI Taxonomy" id="1487865"/>
    <lineage>
        <taxon>Archaea</taxon>
        <taxon>Methanobacteriati</taxon>
        <taxon>Methanobacteriota</taxon>
        <taxon>Stenosarchaea group</taxon>
        <taxon>Halobacteria</taxon>
        <taxon>Halobacteriales</taxon>
        <taxon>Natrialbaceae</taxon>
        <taxon>Halovivax</taxon>
    </lineage>
</organism>
<dbReference type="GO" id="GO:0000287">
    <property type="term" value="F:magnesium ion binding"/>
    <property type="evidence" value="ECO:0007669"/>
    <property type="project" value="UniProtKB-UniRule"/>
</dbReference>
<gene>
    <name evidence="1" type="primary">mptE</name>
    <name evidence="3" type="ORF">ACFOUR_16185</name>
</gene>
<dbReference type="PANTHER" id="PTHR39648">
    <property type="entry name" value="6-HYDROXYMETHYL-7,8-DIHYDROPTERIN PYROPHOSPHOKINASE"/>
    <property type="match status" value="1"/>
</dbReference>
<dbReference type="EMBL" id="JBHSAQ010000014">
    <property type="protein sequence ID" value="MFC3959901.1"/>
    <property type="molecule type" value="Genomic_DNA"/>
</dbReference>
<accession>A0ABD5NT31</accession>
<dbReference type="RefSeq" id="WP_256531584.1">
    <property type="nucleotide sequence ID" value="NZ_CP101824.1"/>
</dbReference>
<dbReference type="HAMAP" id="MF_02131">
    <property type="entry name" value="HMPDK_arch"/>
    <property type="match status" value="1"/>
</dbReference>
<comment type="catalytic activity">
    <reaction evidence="1">
        <text>6-hydroxymethyl-7,8-dihydropterin + ATP = (7,8-dihydropterin-6-yl)methyl diphosphate + AMP + H(+)</text>
        <dbReference type="Rhea" id="RHEA:11412"/>
        <dbReference type="ChEBI" id="CHEBI:15378"/>
        <dbReference type="ChEBI" id="CHEBI:30616"/>
        <dbReference type="ChEBI" id="CHEBI:44841"/>
        <dbReference type="ChEBI" id="CHEBI:72950"/>
        <dbReference type="ChEBI" id="CHEBI:456215"/>
        <dbReference type="EC" id="2.7.6.3"/>
    </reaction>
</comment>
<dbReference type="GO" id="GO:0016301">
    <property type="term" value="F:kinase activity"/>
    <property type="evidence" value="ECO:0007669"/>
    <property type="project" value="UniProtKB-KW"/>
</dbReference>
<keyword evidence="4" id="KW-1185">Reference proteome</keyword>
<dbReference type="EC" id="2.7.6.3" evidence="1"/>
<proteinExistence type="inferred from homology"/>
<keyword evidence="1" id="KW-0460">Magnesium</keyword>
<keyword evidence="1" id="KW-0547">Nucleotide-binding</keyword>
<reference evidence="3 4" key="1">
    <citation type="journal article" date="2019" name="Int. J. Syst. Evol. Microbiol.">
        <title>The Global Catalogue of Microorganisms (GCM) 10K type strain sequencing project: providing services to taxonomists for standard genome sequencing and annotation.</title>
        <authorList>
            <consortium name="The Broad Institute Genomics Platform"/>
            <consortium name="The Broad Institute Genome Sequencing Center for Infectious Disease"/>
            <person name="Wu L."/>
            <person name="Ma J."/>
        </authorList>
    </citation>
    <scope>NUCLEOTIDE SEQUENCE [LARGE SCALE GENOMIC DNA]</scope>
    <source>
        <strain evidence="3 4">IBRC-M 10256</strain>
    </source>
</reference>
<dbReference type="Proteomes" id="UP001595846">
    <property type="component" value="Unassembled WGS sequence"/>
</dbReference>
<dbReference type="GO" id="GO:0046656">
    <property type="term" value="P:folic acid biosynthetic process"/>
    <property type="evidence" value="ECO:0007669"/>
    <property type="project" value="UniProtKB-KW"/>
</dbReference>
<comment type="pathway">
    <text evidence="1">Cofactor biosynthesis; tetrahydrofolate biosynthesis; 2-amino-4-hydroxy-6-hydroxymethyl-7,8-dihydropteridine diphosphate from 7,8-dihydroneopterin triphosphate: step 4/4.</text>
</comment>
<dbReference type="GO" id="GO:0046654">
    <property type="term" value="P:tetrahydrofolate biosynthetic process"/>
    <property type="evidence" value="ECO:0007669"/>
    <property type="project" value="UniProtKB-UniRule"/>
</dbReference>
<keyword evidence="1" id="KW-0067">ATP-binding</keyword>
<dbReference type="GeneID" id="73904333"/>
<keyword evidence="1" id="KW-0418">Kinase</keyword>
<feature type="domain" description="6-hydroxymethylpterin diphosphokinase MptE-like" evidence="2">
    <location>
        <begin position="43"/>
        <end position="187"/>
    </location>
</feature>
<dbReference type="Pfam" id="PF01973">
    <property type="entry name" value="MptE-like"/>
    <property type="match status" value="1"/>
</dbReference>
<keyword evidence="1" id="KW-0289">Folate biosynthesis</keyword>
<dbReference type="InterPro" id="IPR002826">
    <property type="entry name" value="MptE-like"/>
</dbReference>
<dbReference type="InterPro" id="IPR027510">
    <property type="entry name" value="HMPDK_MptE"/>
</dbReference>
<evidence type="ECO:0000259" key="2">
    <source>
        <dbReference type="Pfam" id="PF01973"/>
    </source>
</evidence>
<comment type="caution">
    <text evidence="3">The sequence shown here is derived from an EMBL/GenBank/DDBJ whole genome shotgun (WGS) entry which is preliminary data.</text>
</comment>
<evidence type="ECO:0000256" key="1">
    <source>
        <dbReference type="HAMAP-Rule" id="MF_02131"/>
    </source>
</evidence>
<comment type="similarity">
    <text evidence="1">Belongs to the archaeal 6-HMPDK family.</text>
</comment>
<dbReference type="GO" id="GO:0003848">
    <property type="term" value="F:2-amino-4-hydroxy-6-hydroxymethyldihydropteridine diphosphokinase activity"/>
    <property type="evidence" value="ECO:0007669"/>
    <property type="project" value="UniProtKB-UniRule"/>
</dbReference>
<comment type="cofactor">
    <cofactor evidence="1">
        <name>Mg(2+)</name>
        <dbReference type="ChEBI" id="CHEBI:18420"/>
    </cofactor>
</comment>
<keyword evidence="1" id="KW-0808">Transferase</keyword>
<sequence>MGTDFDAWKPVYEAIRADFGYDRTADARARDRLFALTRPFDDRSNFVEPGSTVAIAGGGPSITDDAAIDGARRADGIVAASTAVDALEARDVTVDWMVTDLDKNPDTVRRLTARGTPVAVHAHGDNVEAIERVVPDCPDGSILPTTQVAPRGHVVNVGGFTDGDRAAFLADALGADRLTFVGWDFDDRSVTASKSRKLVWAERLLYWLERRRGDRFSVLDGRRDAIDTSSLPID</sequence>
<dbReference type="GO" id="GO:0005524">
    <property type="term" value="F:ATP binding"/>
    <property type="evidence" value="ECO:0007669"/>
    <property type="project" value="UniProtKB-UniRule"/>
</dbReference>
<evidence type="ECO:0000313" key="3">
    <source>
        <dbReference type="EMBL" id="MFC3959901.1"/>
    </source>
</evidence>
<dbReference type="PANTHER" id="PTHR39648:SF1">
    <property type="entry name" value="6-HYDROXYMETHYL-7,8-DIHYDROPTERIN PYROPHOSPHOKINASE"/>
    <property type="match status" value="1"/>
</dbReference>
<dbReference type="AlphaFoldDB" id="A0ABD5NT31"/>
<comment type="function">
    <text evidence="1">Catalyzes the transfer of diphosphate from ATP to 6-hydroxymethyl-7,8-dihydropterin (6-HMD), leading to 6-hydroxymethyl-7,8-dihydropterin diphosphate (6-HMDP).</text>
</comment>